<evidence type="ECO:0000313" key="7">
    <source>
        <dbReference type="EMBL" id="ADD79527.1"/>
    </source>
</evidence>
<evidence type="ECO:0000256" key="1">
    <source>
        <dbReference type="ARBA" id="ARBA00005854"/>
    </source>
</evidence>
<dbReference type="InterPro" id="IPR058205">
    <property type="entry name" value="D-LDH-like"/>
</dbReference>
<dbReference type="InterPro" id="IPR029752">
    <property type="entry name" value="D-isomer_DH_CS1"/>
</dbReference>
<dbReference type="HOGENOM" id="CLU_019796_1_1_6"/>
<feature type="domain" description="D-isomer specific 2-hydroxyacid dehydrogenase catalytic" evidence="5">
    <location>
        <begin position="5"/>
        <end position="323"/>
    </location>
</feature>
<dbReference type="EMBL" id="CP001085">
    <property type="protein sequence ID" value="ADD79527.1"/>
    <property type="molecule type" value="Genomic_DNA"/>
</dbReference>
<gene>
    <name evidence="7" type="ordered locus">RIEPE_0262</name>
</gene>
<reference evidence="7" key="1">
    <citation type="submission" date="2008-05" db="EMBL/GenBank/DDBJ databases">
        <title>Genome sequence of Riesia pediculicola USDA.</title>
        <authorList>
            <person name="Kirkness E.F."/>
        </authorList>
    </citation>
    <scope>NUCLEOTIDE SEQUENCE [LARGE SCALE GENOMIC DNA]</scope>
    <source>
        <strain evidence="7">USDA</strain>
    </source>
</reference>
<evidence type="ECO:0000256" key="3">
    <source>
        <dbReference type="ARBA" id="ARBA00023027"/>
    </source>
</evidence>
<dbReference type="InterPro" id="IPR006140">
    <property type="entry name" value="D-isomer_DH_NAD-bd"/>
</dbReference>
<feature type="domain" description="D-isomer specific 2-hydroxyacid dehydrogenase NAD-binding" evidence="6">
    <location>
        <begin position="133"/>
        <end position="276"/>
    </location>
</feature>
<name>D4G858_RIEPU</name>
<evidence type="ECO:0000256" key="2">
    <source>
        <dbReference type="ARBA" id="ARBA00023002"/>
    </source>
</evidence>
<evidence type="ECO:0000313" key="8">
    <source>
        <dbReference type="Proteomes" id="UP000001700"/>
    </source>
</evidence>
<evidence type="ECO:0000256" key="4">
    <source>
        <dbReference type="RuleBase" id="RU003719"/>
    </source>
</evidence>
<dbReference type="Gene3D" id="3.40.50.720">
    <property type="entry name" value="NAD(P)-binding Rossmann-like Domain"/>
    <property type="match status" value="2"/>
</dbReference>
<dbReference type="AlphaFoldDB" id="D4G858"/>
<evidence type="ECO:0000259" key="6">
    <source>
        <dbReference type="Pfam" id="PF02826"/>
    </source>
</evidence>
<dbReference type="Proteomes" id="UP000001700">
    <property type="component" value="Chromosome"/>
</dbReference>
<dbReference type="InterPro" id="IPR036291">
    <property type="entry name" value="NAD(P)-bd_dom_sf"/>
</dbReference>
<dbReference type="GO" id="GO:0005829">
    <property type="term" value="C:cytosol"/>
    <property type="evidence" value="ECO:0007669"/>
    <property type="project" value="UniProtKB-ARBA"/>
</dbReference>
<dbReference type="Pfam" id="PF02826">
    <property type="entry name" value="2-Hacid_dh_C"/>
    <property type="match status" value="1"/>
</dbReference>
<dbReference type="OrthoDB" id="9805416at2"/>
<dbReference type="SUPFAM" id="SSF51735">
    <property type="entry name" value="NAD(P)-binding Rossmann-fold domains"/>
    <property type="match status" value="1"/>
</dbReference>
<dbReference type="PROSITE" id="PS00065">
    <property type="entry name" value="D_2_HYDROXYACID_DH_1"/>
    <property type="match status" value="1"/>
</dbReference>
<protein>
    <submittedName>
        <fullName evidence="7">D-lactate dehydrogenase</fullName>
        <ecNumber evidence="7">1.1.1.28</ecNumber>
    </submittedName>
</protein>
<proteinExistence type="inferred from homology"/>
<evidence type="ECO:0000259" key="5">
    <source>
        <dbReference type="Pfam" id="PF00389"/>
    </source>
</evidence>
<sequence>MKIVLYSVRSYEKIFFEKLNRKNGFNLDIQYLSCRLNKNTIEKSNGSKVICTFVHDMIDEEILQFLFISGVRLIALRCTGFDHVDLESAKKIGIKVVHVPGYSPESIAEYAVSLILYASRGLYLSSNEEIEEVRDTLKDQVIGVIGTGRIGSITLKILKGFGSKLLAYDPIPNREIVSETGINYVSMDDLLSYSHIISLHCPLNQENYHLINKDSCQRMKDGVILINTSRGELIDSESVLLAMKSGKIRFFCSDVFEKEYFLENENNCPLKEEHQVYKDIFRSFKKQRNFFFTRHRAFLTKSSLRKIAKITLSNINDFRNGSSSLKYELT</sequence>
<keyword evidence="8" id="KW-1185">Reference proteome</keyword>
<dbReference type="SUPFAM" id="SSF52283">
    <property type="entry name" value="Formate/glycerate dehydrogenase catalytic domain-like"/>
    <property type="match status" value="1"/>
</dbReference>
<keyword evidence="3" id="KW-0520">NAD</keyword>
<keyword evidence="2 4" id="KW-0560">Oxidoreductase</keyword>
<dbReference type="Pfam" id="PF00389">
    <property type="entry name" value="2-Hacid_dh"/>
    <property type="match status" value="1"/>
</dbReference>
<dbReference type="GO" id="GO:0008720">
    <property type="term" value="F:D-lactate dehydrogenase (NAD+) activity"/>
    <property type="evidence" value="ECO:0007669"/>
    <property type="project" value="UniProtKB-EC"/>
</dbReference>
<organism evidence="7 8">
    <name type="scientific">Riesia pediculicola (strain USDA)</name>
    <dbReference type="NCBI Taxonomy" id="515618"/>
    <lineage>
        <taxon>Bacteria</taxon>
        <taxon>Pseudomonadati</taxon>
        <taxon>Pseudomonadota</taxon>
        <taxon>Gammaproteobacteria</taxon>
        <taxon>Enterobacterales</taxon>
        <taxon>Enterobacteriaceae</taxon>
        <taxon>Candidatus Riesia</taxon>
    </lineage>
</organism>
<dbReference type="GO" id="GO:0051287">
    <property type="term" value="F:NAD binding"/>
    <property type="evidence" value="ECO:0007669"/>
    <property type="project" value="InterPro"/>
</dbReference>
<comment type="similarity">
    <text evidence="1 4">Belongs to the D-isomer specific 2-hydroxyacid dehydrogenase family.</text>
</comment>
<dbReference type="KEGG" id="rip:RIEPE_0262"/>
<dbReference type="eggNOG" id="COG1052">
    <property type="taxonomic scope" value="Bacteria"/>
</dbReference>
<accession>D4G858</accession>
<dbReference type="InterPro" id="IPR029753">
    <property type="entry name" value="D-isomer_DH_CS"/>
</dbReference>
<dbReference type="RefSeq" id="WP_013087517.1">
    <property type="nucleotide sequence ID" value="NC_014109.1"/>
</dbReference>
<dbReference type="PANTHER" id="PTHR43026">
    <property type="entry name" value="2-HYDROXYACID DEHYDROGENASE HOMOLOG 1-RELATED"/>
    <property type="match status" value="1"/>
</dbReference>
<dbReference type="PROSITE" id="PS00670">
    <property type="entry name" value="D_2_HYDROXYACID_DH_2"/>
    <property type="match status" value="1"/>
</dbReference>
<dbReference type="PANTHER" id="PTHR43026:SF1">
    <property type="entry name" value="2-HYDROXYACID DEHYDROGENASE HOMOLOG 1-RELATED"/>
    <property type="match status" value="1"/>
</dbReference>
<dbReference type="PROSITE" id="PS00671">
    <property type="entry name" value="D_2_HYDROXYACID_DH_3"/>
    <property type="match status" value="1"/>
</dbReference>
<dbReference type="InterPro" id="IPR006139">
    <property type="entry name" value="D-isomer_2_OHA_DH_cat_dom"/>
</dbReference>
<dbReference type="STRING" id="515618.RIEPE_0262"/>
<dbReference type="EC" id="1.1.1.28" evidence="7"/>